<name>A0A2Z7CEW9_9LAMI</name>
<dbReference type="Proteomes" id="UP000250235">
    <property type="component" value="Unassembled WGS sequence"/>
</dbReference>
<dbReference type="EMBL" id="KQ996416">
    <property type="protein sequence ID" value="KZV45223.1"/>
    <property type="molecule type" value="Genomic_DNA"/>
</dbReference>
<proteinExistence type="predicted"/>
<gene>
    <name evidence="2" type="ORF">F511_18545</name>
</gene>
<keyword evidence="3" id="KW-1185">Reference proteome</keyword>
<dbReference type="GO" id="GO:0000502">
    <property type="term" value="C:proteasome complex"/>
    <property type="evidence" value="ECO:0007669"/>
    <property type="project" value="UniProtKB-KW"/>
</dbReference>
<accession>A0A2Z7CEW9</accession>
<reference evidence="2 3" key="1">
    <citation type="journal article" date="2015" name="Proc. Natl. Acad. Sci. U.S.A.">
        <title>The resurrection genome of Boea hygrometrica: A blueprint for survival of dehydration.</title>
        <authorList>
            <person name="Xiao L."/>
            <person name="Yang G."/>
            <person name="Zhang L."/>
            <person name="Yang X."/>
            <person name="Zhao S."/>
            <person name="Ji Z."/>
            <person name="Zhou Q."/>
            <person name="Hu M."/>
            <person name="Wang Y."/>
            <person name="Chen M."/>
            <person name="Xu Y."/>
            <person name="Jin H."/>
            <person name="Xiao X."/>
            <person name="Hu G."/>
            <person name="Bao F."/>
            <person name="Hu Y."/>
            <person name="Wan P."/>
            <person name="Li L."/>
            <person name="Deng X."/>
            <person name="Kuang T."/>
            <person name="Xiang C."/>
            <person name="Zhu J.K."/>
            <person name="Oliver M.J."/>
            <person name="He Y."/>
        </authorList>
    </citation>
    <scope>NUCLEOTIDE SEQUENCE [LARGE SCALE GENOMIC DNA]</scope>
    <source>
        <strain evidence="3">cv. XS01</strain>
    </source>
</reference>
<evidence type="ECO:0000256" key="1">
    <source>
        <dbReference type="SAM" id="MobiDB-lite"/>
    </source>
</evidence>
<dbReference type="AlphaFoldDB" id="A0A2Z7CEW9"/>
<organism evidence="2 3">
    <name type="scientific">Dorcoceras hygrometricum</name>
    <dbReference type="NCBI Taxonomy" id="472368"/>
    <lineage>
        <taxon>Eukaryota</taxon>
        <taxon>Viridiplantae</taxon>
        <taxon>Streptophyta</taxon>
        <taxon>Embryophyta</taxon>
        <taxon>Tracheophyta</taxon>
        <taxon>Spermatophyta</taxon>
        <taxon>Magnoliopsida</taxon>
        <taxon>eudicotyledons</taxon>
        <taxon>Gunneridae</taxon>
        <taxon>Pentapetalae</taxon>
        <taxon>asterids</taxon>
        <taxon>lamiids</taxon>
        <taxon>Lamiales</taxon>
        <taxon>Gesneriaceae</taxon>
        <taxon>Didymocarpoideae</taxon>
        <taxon>Trichosporeae</taxon>
        <taxon>Loxocarpinae</taxon>
        <taxon>Dorcoceras</taxon>
    </lineage>
</organism>
<sequence length="475" mass="53606">MLPRWHLCLAPTGITIIRLFSVDCGSLRQSGPRPDPRLLRQAALEALTRSARTNTPRKTRPEQIPAKWRRRRAVHGGGVIERGRRQFWDTASRGPTTIVAPESQFRTCPTDHGITDSACKNQSVVVSVQYGPFNPYIPIRSTTIGKSRVAIDPIAMHTSWRSNSDIASAASIGYPRMSASGESSTTMHRLLHASRSHPIPTPYDSSLKTMVPEKAGNEAPQTAQEKHSLILPLKEDLALPASENALLSVQLLVEPELAIQETLLHVYRSVHGISIDGRGTCYHQWEETTSDPLRTYCALSSLGQQCEEHRREGKNCLRCTPNERQHGTLPRDHHTHLSQCSRSTPPPMLRMFPQLEHHKTQYPLLILLHTVQQTHHELKPFLGYKSTLNTSEGRRIHPLEPSQNKLYMIYPSSQTPPQPLNASHDDAKEYSAEQHPHHYPKHLAHLQPAYQVYLYLSSTASKRHIKGKHKRQVIK</sequence>
<evidence type="ECO:0000313" key="2">
    <source>
        <dbReference type="EMBL" id="KZV45223.1"/>
    </source>
</evidence>
<protein>
    <submittedName>
        <fullName evidence="2">20S proteasome alpha subunit G</fullName>
    </submittedName>
</protein>
<evidence type="ECO:0000313" key="3">
    <source>
        <dbReference type="Proteomes" id="UP000250235"/>
    </source>
</evidence>
<keyword evidence="2" id="KW-0647">Proteasome</keyword>
<feature type="region of interest" description="Disordered" evidence="1">
    <location>
        <begin position="324"/>
        <end position="345"/>
    </location>
</feature>